<dbReference type="Proteomes" id="UP001454036">
    <property type="component" value="Unassembled WGS sequence"/>
</dbReference>
<organism evidence="1 2">
    <name type="scientific">Lithospermum erythrorhizon</name>
    <name type="common">Purple gromwell</name>
    <name type="synonym">Lithospermum officinale var. erythrorhizon</name>
    <dbReference type="NCBI Taxonomy" id="34254"/>
    <lineage>
        <taxon>Eukaryota</taxon>
        <taxon>Viridiplantae</taxon>
        <taxon>Streptophyta</taxon>
        <taxon>Embryophyta</taxon>
        <taxon>Tracheophyta</taxon>
        <taxon>Spermatophyta</taxon>
        <taxon>Magnoliopsida</taxon>
        <taxon>eudicotyledons</taxon>
        <taxon>Gunneridae</taxon>
        <taxon>Pentapetalae</taxon>
        <taxon>asterids</taxon>
        <taxon>lamiids</taxon>
        <taxon>Boraginales</taxon>
        <taxon>Boraginaceae</taxon>
        <taxon>Boraginoideae</taxon>
        <taxon>Lithospermeae</taxon>
        <taxon>Lithospermum</taxon>
    </lineage>
</organism>
<proteinExistence type="predicted"/>
<dbReference type="InterPro" id="IPR001005">
    <property type="entry name" value="SANT/Myb"/>
</dbReference>
<keyword evidence="2" id="KW-1185">Reference proteome</keyword>
<name>A0AAV3PH64_LITER</name>
<dbReference type="SUPFAM" id="SSF46689">
    <property type="entry name" value="Homeodomain-like"/>
    <property type="match status" value="1"/>
</dbReference>
<dbReference type="AlphaFoldDB" id="A0AAV3PH64"/>
<comment type="caution">
    <text evidence="1">The sequence shown here is derived from an EMBL/GenBank/DDBJ whole genome shotgun (WGS) entry which is preliminary data.</text>
</comment>
<dbReference type="Gene3D" id="1.10.10.60">
    <property type="entry name" value="Homeodomain-like"/>
    <property type="match status" value="1"/>
</dbReference>
<dbReference type="Pfam" id="PF12579">
    <property type="entry name" value="DUF3755"/>
    <property type="match status" value="1"/>
</dbReference>
<dbReference type="InterPro" id="IPR022228">
    <property type="entry name" value="DUF3755"/>
</dbReference>
<protein>
    <recommendedName>
        <fullName evidence="3">Myb-like domain-containing protein</fullName>
    </recommendedName>
</protein>
<dbReference type="PANTHER" id="PTHR14000">
    <property type="entry name" value="FINGER CCCH DOMAIN PROTEIN, PUTATIVE (DUF3755)-RELATED"/>
    <property type="match status" value="1"/>
</dbReference>
<dbReference type="CDD" id="cd00167">
    <property type="entry name" value="SANT"/>
    <property type="match status" value="1"/>
</dbReference>
<evidence type="ECO:0000313" key="2">
    <source>
        <dbReference type="Proteomes" id="UP001454036"/>
    </source>
</evidence>
<accession>A0AAV3PH64</accession>
<dbReference type="EMBL" id="BAABME010001694">
    <property type="protein sequence ID" value="GAA0150985.1"/>
    <property type="molecule type" value="Genomic_DNA"/>
</dbReference>
<dbReference type="InterPro" id="IPR009057">
    <property type="entry name" value="Homeodomain-like_sf"/>
</dbReference>
<dbReference type="PANTHER" id="PTHR14000:SF45">
    <property type="entry name" value="FINGER CCCH DOMAIN PROTEIN, PUTATIVE (DUF3755)-RELATED"/>
    <property type="match status" value="1"/>
</dbReference>
<sequence length="223" mass="25195">MSNLSESIIQNHGYNANSTRSLQYHQGSCVEWTPDEQAILEEGLIKYASEPVINSYAKIALLLENKTIRDVALRCTWMRKKENTKKRKEDLGLTGRNKEINVTMENVLDPTVMPPYITVSQGFAQCIPRLTTNKTDVGISYNGVAGPVRHLLQQNAQTFDQISMNIATNQLHENIGLLFQSRENIYKILKSLDDMPAMKQMHPLPIKVDEELANTVLPPSSLR</sequence>
<evidence type="ECO:0000313" key="1">
    <source>
        <dbReference type="EMBL" id="GAA0150985.1"/>
    </source>
</evidence>
<evidence type="ECO:0008006" key="3">
    <source>
        <dbReference type="Google" id="ProtNLM"/>
    </source>
</evidence>
<gene>
    <name evidence="1" type="ORF">LIER_09801</name>
</gene>
<reference evidence="1 2" key="1">
    <citation type="submission" date="2024-01" db="EMBL/GenBank/DDBJ databases">
        <title>The complete chloroplast genome sequence of Lithospermum erythrorhizon: insights into the phylogenetic relationship among Boraginaceae species and the maternal lineages of purple gromwells.</title>
        <authorList>
            <person name="Okada T."/>
            <person name="Watanabe K."/>
        </authorList>
    </citation>
    <scope>NUCLEOTIDE SEQUENCE [LARGE SCALE GENOMIC DNA]</scope>
</reference>